<evidence type="ECO:0000259" key="10">
    <source>
        <dbReference type="Pfam" id="PF07687"/>
    </source>
</evidence>
<dbReference type="EMBL" id="QDDR01000004">
    <property type="protein sequence ID" value="PVE47806.1"/>
    <property type="molecule type" value="Genomic_DNA"/>
</dbReference>
<organism evidence="11 12">
    <name type="scientific">Pararhodobacter aggregans</name>
    <dbReference type="NCBI Taxonomy" id="404875"/>
    <lineage>
        <taxon>Bacteria</taxon>
        <taxon>Pseudomonadati</taxon>
        <taxon>Pseudomonadota</taxon>
        <taxon>Alphaproteobacteria</taxon>
        <taxon>Rhodobacterales</taxon>
        <taxon>Paracoccaceae</taxon>
        <taxon>Pararhodobacter</taxon>
    </lineage>
</organism>
<dbReference type="Gene3D" id="3.30.70.360">
    <property type="match status" value="1"/>
</dbReference>
<comment type="cofactor">
    <cofactor evidence="1">
        <name>Zn(2+)</name>
        <dbReference type="ChEBI" id="CHEBI:29105"/>
    </cofactor>
</comment>
<dbReference type="SUPFAM" id="SSF55031">
    <property type="entry name" value="Bacterial exopeptidase dimerisation domain"/>
    <property type="match status" value="1"/>
</dbReference>
<dbReference type="InterPro" id="IPR036264">
    <property type="entry name" value="Bact_exopeptidase_dim_dom"/>
</dbReference>
<evidence type="ECO:0000256" key="8">
    <source>
        <dbReference type="ARBA" id="ARBA00022833"/>
    </source>
</evidence>
<comment type="caution">
    <text evidence="11">The sequence shown here is derived from an EMBL/GenBank/DDBJ whole genome shotgun (WGS) entry which is preliminary data.</text>
</comment>
<dbReference type="AlphaFoldDB" id="A0A2T7UT73"/>
<dbReference type="GO" id="GO:0008777">
    <property type="term" value="F:acetylornithine deacetylase activity"/>
    <property type="evidence" value="ECO:0007669"/>
    <property type="project" value="TreeGrafter"/>
</dbReference>
<sequence length="405" mass="42777">MRTRPADTAPVAQKPSAASLDAVARLVGFPTVSTESNLALLQWVQGLLGELGIIGHLTHSDDGQKANLFATIHPGDGSVAPDKGGIVLSGHTDVVGVDPSHWTSDPFTATQRGTRLYGRGTADMKGFLGVVLALLPAIATTPRVEPVHLALSYDEEVGCKGVPRLIEDLARRGITPEVCLVGEPSSMRVITGHKGSRVFRCLVTGKEAHSSLATQGVNAVHVACRLVEFIRLEGLALAESETHVPGYAVPFSTIGTGAIAGGTAVNVIPGHCEFRFQIRHLPDTNPETVIARIRDFADGLLAEMRLVDPGCAIAFTDLGGVPALNEPPDSAWTRRVARAAGNDRPGIVDFGSEGGHFQRAGISTVICGPGDIANAHRPDEFIDLDQLTACERFLTRLLGLMPLEA</sequence>
<keyword evidence="7" id="KW-0378">Hydrolase</keyword>
<dbReference type="SUPFAM" id="SSF53187">
    <property type="entry name" value="Zn-dependent exopeptidases"/>
    <property type="match status" value="1"/>
</dbReference>
<evidence type="ECO:0000256" key="7">
    <source>
        <dbReference type="ARBA" id="ARBA00022801"/>
    </source>
</evidence>
<dbReference type="Pfam" id="PF07687">
    <property type="entry name" value="M20_dimer"/>
    <property type="match status" value="1"/>
</dbReference>
<dbReference type="Proteomes" id="UP000244810">
    <property type="component" value="Unassembled WGS sequence"/>
</dbReference>
<protein>
    <submittedName>
        <fullName evidence="11">Acetylornithine deacetylase</fullName>
    </submittedName>
</protein>
<reference evidence="11 12" key="1">
    <citation type="journal article" date="2011" name="Syst. Appl. Microbiol.">
        <title>Defluviimonas denitrificans gen. nov., sp. nov., and Pararhodobacter aggregans gen. nov., sp. nov., non-phototrophic Rhodobacteraceae from the biofilter of a marine aquaculture.</title>
        <authorList>
            <person name="Foesel B.U."/>
            <person name="Drake H.L."/>
            <person name="Schramm A."/>
        </authorList>
    </citation>
    <scope>NUCLEOTIDE SEQUENCE [LARGE SCALE GENOMIC DNA]</scope>
    <source>
        <strain evidence="11 12">D1-19</strain>
    </source>
</reference>
<keyword evidence="9" id="KW-0170">Cobalt</keyword>
<dbReference type="Gene3D" id="3.40.630.10">
    <property type="entry name" value="Zn peptidases"/>
    <property type="match status" value="1"/>
</dbReference>
<keyword evidence="12" id="KW-1185">Reference proteome</keyword>
<dbReference type="PANTHER" id="PTHR43808:SF31">
    <property type="entry name" value="N-ACETYL-L-CITRULLINE DEACETYLASE"/>
    <property type="match status" value="1"/>
</dbReference>
<evidence type="ECO:0000313" key="12">
    <source>
        <dbReference type="Proteomes" id="UP000244810"/>
    </source>
</evidence>
<evidence type="ECO:0000256" key="4">
    <source>
        <dbReference type="ARBA" id="ARBA00022571"/>
    </source>
</evidence>
<dbReference type="RefSeq" id="WP_107751178.1">
    <property type="nucleotide sequence ID" value="NZ_QBKF01000003.1"/>
</dbReference>
<evidence type="ECO:0000256" key="3">
    <source>
        <dbReference type="ARBA" id="ARBA00022490"/>
    </source>
</evidence>
<dbReference type="OrthoDB" id="9809784at2"/>
<keyword evidence="3" id="KW-0963">Cytoplasm</keyword>
<proteinExistence type="inferred from homology"/>
<evidence type="ECO:0000256" key="5">
    <source>
        <dbReference type="ARBA" id="ARBA00022605"/>
    </source>
</evidence>
<feature type="domain" description="Peptidase M20 dimerisation" evidence="10">
    <location>
        <begin position="191"/>
        <end position="301"/>
    </location>
</feature>
<keyword evidence="5" id="KW-0028">Amino-acid biosynthesis</keyword>
<dbReference type="GO" id="GO:0006526">
    <property type="term" value="P:L-arginine biosynthetic process"/>
    <property type="evidence" value="ECO:0007669"/>
    <property type="project" value="UniProtKB-KW"/>
</dbReference>
<keyword evidence="8" id="KW-0862">Zinc</keyword>
<evidence type="ECO:0000256" key="2">
    <source>
        <dbReference type="ARBA" id="ARBA00005691"/>
    </source>
</evidence>
<gene>
    <name evidence="11" type="primary">argE</name>
    <name evidence="11" type="ORF">DDE23_10250</name>
</gene>
<dbReference type="InterPro" id="IPR010169">
    <property type="entry name" value="AcOrn-deacetyl"/>
</dbReference>
<keyword evidence="6" id="KW-0479">Metal-binding</keyword>
<dbReference type="NCBIfam" id="TIGR01892">
    <property type="entry name" value="AcOrn-deacetyl"/>
    <property type="match status" value="1"/>
</dbReference>
<evidence type="ECO:0000256" key="6">
    <source>
        <dbReference type="ARBA" id="ARBA00022723"/>
    </source>
</evidence>
<evidence type="ECO:0000313" key="11">
    <source>
        <dbReference type="EMBL" id="PVE47806.1"/>
    </source>
</evidence>
<dbReference type="InterPro" id="IPR001261">
    <property type="entry name" value="ArgE/DapE_CS"/>
</dbReference>
<evidence type="ECO:0000256" key="9">
    <source>
        <dbReference type="ARBA" id="ARBA00023285"/>
    </source>
</evidence>
<evidence type="ECO:0000256" key="1">
    <source>
        <dbReference type="ARBA" id="ARBA00001947"/>
    </source>
</evidence>
<accession>A0A2T7UT73</accession>
<comment type="similarity">
    <text evidence="2">Belongs to the peptidase M20A family. ArgE subfamily.</text>
</comment>
<dbReference type="PANTHER" id="PTHR43808">
    <property type="entry name" value="ACETYLORNITHINE DEACETYLASE"/>
    <property type="match status" value="1"/>
</dbReference>
<dbReference type="CDD" id="cd03894">
    <property type="entry name" value="M20_ArgE"/>
    <property type="match status" value="1"/>
</dbReference>
<keyword evidence="4" id="KW-0055">Arginine biosynthesis</keyword>
<dbReference type="InterPro" id="IPR050072">
    <property type="entry name" value="Peptidase_M20A"/>
</dbReference>
<dbReference type="GO" id="GO:0046872">
    <property type="term" value="F:metal ion binding"/>
    <property type="evidence" value="ECO:0007669"/>
    <property type="project" value="UniProtKB-KW"/>
</dbReference>
<dbReference type="Pfam" id="PF01546">
    <property type="entry name" value="Peptidase_M20"/>
    <property type="match status" value="1"/>
</dbReference>
<dbReference type="PROSITE" id="PS00759">
    <property type="entry name" value="ARGE_DAPE_CPG2_2"/>
    <property type="match status" value="1"/>
</dbReference>
<dbReference type="InterPro" id="IPR011650">
    <property type="entry name" value="Peptidase_M20_dimer"/>
</dbReference>
<name>A0A2T7UT73_9RHOB</name>
<dbReference type="NCBIfam" id="NF005710">
    <property type="entry name" value="PRK07522.1"/>
    <property type="match status" value="1"/>
</dbReference>
<dbReference type="InterPro" id="IPR002933">
    <property type="entry name" value="Peptidase_M20"/>
</dbReference>